<accession>A0A2P6V7N8</accession>
<dbReference type="STRING" id="554055.A0A2P6V7N8"/>
<feature type="region of interest" description="Disordered" evidence="1">
    <location>
        <begin position="158"/>
        <end position="188"/>
    </location>
</feature>
<sequence>MPVDPLSYVLVEGEPPADGQPLQPPAAAAAAEPPPAPLPSRPCSPARYTRSLLRQALQLMGLKPRQSDKAAQKAFLILQQRAALPPGEPLSLAARRCAAPGGHAGVTLTRAEFNCLVIDCLASPATAATEGAFAAQLAAPAVAPANQQQAALAEAAQQATAAAQPSPTQQQQQAAAAQHAPAPLPPAPDPLTDFRIACSLREQRASVAVLLCGTSGTGKSTLAALLAARLGISTVVSTDSIRHMMRSFCSQEEDPLLWASTYEAGSVLQQLAATALGGAPGGANGGSGGSAQAAGGAVGAAAAAATAQRLLARYGCPPPPGWLAGDSRKAAVGGYKVQSCRVLEHVDRLLAGCEARRQSVVIEGVHLSLSMVVRLMARHPSAVPFLVHISNESKHMERFAVRSKVMTLRPDGNRYVKYFRNIRAIQDYLGKSADKHAIPKVDNTNVDRSVATIHATLLGSLRRTARGESVLSGGPSLSCKLLLEEYLRCQSATWSSSDMLELLRRRSAAGEAPSPSEDAASTVTAPATQPATSPKGPLSEAAAEEVWLGSRRGSSGPLVLRKSGEGWDVARPPAPAPAAPAAKAEAEAETDEGDNRSFYDSDSQSSSQEGEGSSSCSCSGSDSEMGSAGEAAGRRGDGSHAQQRRGGSLPRPDEHHADEGLAGGPGLVCAHRRRDRRRLRRGGGGGGGGGSLTAEIPAGPVPERQRRRSEVGSVLEPEPHSDTEDAEVLAAPSICQ</sequence>
<comment type="caution">
    <text evidence="2">The sequence shown here is derived from an EMBL/GenBank/DDBJ whole genome shotgun (WGS) entry which is preliminary data.</text>
</comment>
<dbReference type="Gene3D" id="3.40.50.300">
    <property type="entry name" value="P-loop containing nucleotide triphosphate hydrolases"/>
    <property type="match status" value="1"/>
</dbReference>
<dbReference type="PANTHER" id="PTHR33477">
    <property type="entry name" value="P-LOOP NTPASE DOMAIN-CONTAINING PROTEIN LPA1 HOMOLOG 1"/>
    <property type="match status" value="1"/>
</dbReference>
<dbReference type="EMBL" id="LHPF02000022">
    <property type="protein sequence ID" value="PSC70104.1"/>
    <property type="molecule type" value="Genomic_DNA"/>
</dbReference>
<evidence type="ECO:0000313" key="2">
    <source>
        <dbReference type="EMBL" id="PSC70104.1"/>
    </source>
</evidence>
<feature type="compositionally biased region" description="Low complexity" evidence="1">
    <location>
        <begin position="14"/>
        <end position="31"/>
    </location>
</feature>
<gene>
    <name evidence="2" type="ORF">C2E20_6472</name>
</gene>
<feature type="compositionally biased region" description="Low complexity" evidence="1">
    <location>
        <begin position="600"/>
        <end position="624"/>
    </location>
</feature>
<feature type="compositionally biased region" description="Basic residues" evidence="1">
    <location>
        <begin position="670"/>
        <end position="681"/>
    </location>
</feature>
<protein>
    <submittedName>
        <fullName evidence="2">P-loop NTPase domain-containing LPA1-like protein 1-like</fullName>
    </submittedName>
</protein>
<dbReference type="OrthoDB" id="10263927at2759"/>
<feature type="compositionally biased region" description="Polar residues" evidence="1">
    <location>
        <begin position="519"/>
        <end position="532"/>
    </location>
</feature>
<dbReference type="Proteomes" id="UP000239649">
    <property type="component" value="Unassembled WGS sequence"/>
</dbReference>
<feature type="compositionally biased region" description="Gly residues" evidence="1">
    <location>
        <begin position="682"/>
        <end position="691"/>
    </location>
</feature>
<keyword evidence="3" id="KW-1185">Reference proteome</keyword>
<reference evidence="2 3" key="1">
    <citation type="journal article" date="2018" name="Plant J.">
        <title>Genome sequences of Chlorella sorokiniana UTEX 1602 and Micractinium conductrix SAG 241.80: implications to maltose excretion by a green alga.</title>
        <authorList>
            <person name="Arriola M.B."/>
            <person name="Velmurugan N."/>
            <person name="Zhang Y."/>
            <person name="Plunkett M.H."/>
            <person name="Hondzo H."/>
            <person name="Barney B.M."/>
        </authorList>
    </citation>
    <scope>NUCLEOTIDE SEQUENCE [LARGE SCALE GENOMIC DNA]</scope>
    <source>
        <strain evidence="2 3">SAG 241.80</strain>
    </source>
</reference>
<dbReference type="SUPFAM" id="SSF52540">
    <property type="entry name" value="P-loop containing nucleoside triphosphate hydrolases"/>
    <property type="match status" value="1"/>
</dbReference>
<evidence type="ECO:0000313" key="3">
    <source>
        <dbReference type="Proteomes" id="UP000239649"/>
    </source>
</evidence>
<name>A0A2P6V7N8_9CHLO</name>
<evidence type="ECO:0000256" key="1">
    <source>
        <dbReference type="SAM" id="MobiDB-lite"/>
    </source>
</evidence>
<feature type="compositionally biased region" description="Low complexity" evidence="1">
    <location>
        <begin position="158"/>
        <end position="181"/>
    </location>
</feature>
<feature type="region of interest" description="Disordered" evidence="1">
    <location>
        <begin position="1"/>
        <end position="45"/>
    </location>
</feature>
<dbReference type="AlphaFoldDB" id="A0A2P6V7N8"/>
<feature type="compositionally biased region" description="Pro residues" evidence="1">
    <location>
        <begin position="32"/>
        <end position="42"/>
    </location>
</feature>
<dbReference type="Pfam" id="PF13671">
    <property type="entry name" value="AAA_33"/>
    <property type="match status" value="1"/>
</dbReference>
<dbReference type="InterPro" id="IPR027417">
    <property type="entry name" value="P-loop_NTPase"/>
</dbReference>
<dbReference type="PANTHER" id="PTHR33477:SF3">
    <property type="entry name" value="P-LOOP NTPASE DOMAIN-CONTAINING PROTEIN LPA1 HOMOLOG 1"/>
    <property type="match status" value="1"/>
</dbReference>
<feature type="region of interest" description="Disordered" evidence="1">
    <location>
        <begin position="506"/>
        <end position="736"/>
    </location>
</feature>
<proteinExistence type="predicted"/>
<organism evidence="2 3">
    <name type="scientific">Micractinium conductrix</name>
    <dbReference type="NCBI Taxonomy" id="554055"/>
    <lineage>
        <taxon>Eukaryota</taxon>
        <taxon>Viridiplantae</taxon>
        <taxon>Chlorophyta</taxon>
        <taxon>core chlorophytes</taxon>
        <taxon>Trebouxiophyceae</taxon>
        <taxon>Chlorellales</taxon>
        <taxon>Chlorellaceae</taxon>
        <taxon>Chlorella clade</taxon>
        <taxon>Micractinium</taxon>
    </lineage>
</organism>